<proteinExistence type="predicted"/>
<organism evidence="1 2">
    <name type="scientific">Austropuccinia psidii MF-1</name>
    <dbReference type="NCBI Taxonomy" id="1389203"/>
    <lineage>
        <taxon>Eukaryota</taxon>
        <taxon>Fungi</taxon>
        <taxon>Dikarya</taxon>
        <taxon>Basidiomycota</taxon>
        <taxon>Pucciniomycotina</taxon>
        <taxon>Pucciniomycetes</taxon>
        <taxon>Pucciniales</taxon>
        <taxon>Sphaerophragmiaceae</taxon>
        <taxon>Austropuccinia</taxon>
    </lineage>
</organism>
<keyword evidence="2" id="KW-1185">Reference proteome</keyword>
<dbReference type="EMBL" id="AVOT02102140">
    <property type="protein sequence ID" value="MBW0578115.1"/>
    <property type="molecule type" value="Genomic_DNA"/>
</dbReference>
<reference evidence="1" key="1">
    <citation type="submission" date="2021-03" db="EMBL/GenBank/DDBJ databases">
        <title>Draft genome sequence of rust myrtle Austropuccinia psidii MF-1, a brazilian biotype.</title>
        <authorList>
            <person name="Quecine M.C."/>
            <person name="Pachon D.M.R."/>
            <person name="Bonatelli M.L."/>
            <person name="Correr F.H."/>
            <person name="Franceschini L.M."/>
            <person name="Leite T.F."/>
            <person name="Margarido G.R.A."/>
            <person name="Almeida C.A."/>
            <person name="Ferrarezi J.A."/>
            <person name="Labate C.A."/>
        </authorList>
    </citation>
    <scope>NUCLEOTIDE SEQUENCE</scope>
    <source>
        <strain evidence="1">MF-1</strain>
    </source>
</reference>
<evidence type="ECO:0000313" key="1">
    <source>
        <dbReference type="EMBL" id="MBW0578115.1"/>
    </source>
</evidence>
<dbReference type="Proteomes" id="UP000765509">
    <property type="component" value="Unassembled WGS sequence"/>
</dbReference>
<gene>
    <name evidence="1" type="ORF">O181_117830</name>
</gene>
<evidence type="ECO:0000313" key="2">
    <source>
        <dbReference type="Proteomes" id="UP000765509"/>
    </source>
</evidence>
<name>A0A9Q3KB39_9BASI</name>
<dbReference type="AlphaFoldDB" id="A0A9Q3KB39"/>
<protein>
    <submittedName>
        <fullName evidence="1">Uncharacterized protein</fullName>
    </submittedName>
</protein>
<sequence length="107" mass="12696">MVTSQQLQPVASSSKRREECSPFLFPSAQVFQQREHWPIQITREDQNMASEGHDYEARLFRREVIMYTNNRTIPGTASKEMAAKFLWYEDELINVFKRTFDDFGRDN</sequence>
<comment type="caution">
    <text evidence="1">The sequence shown here is derived from an EMBL/GenBank/DDBJ whole genome shotgun (WGS) entry which is preliminary data.</text>
</comment>
<accession>A0A9Q3KB39</accession>